<dbReference type="InterPro" id="IPR008927">
    <property type="entry name" value="6-PGluconate_DH-like_C_sf"/>
</dbReference>
<evidence type="ECO:0000313" key="5">
    <source>
        <dbReference type="EMBL" id="NBD27336.1"/>
    </source>
</evidence>
<evidence type="ECO:0000256" key="3">
    <source>
        <dbReference type="PIRNR" id="PIRNR000124"/>
    </source>
</evidence>
<dbReference type="InterPro" id="IPR028359">
    <property type="entry name" value="UDP_ManNAc/GlcNAc_DH"/>
</dbReference>
<dbReference type="PIRSF" id="PIRSF500136">
    <property type="entry name" value="UDP_ManNAc_DH"/>
    <property type="match status" value="1"/>
</dbReference>
<dbReference type="SUPFAM" id="SSF52413">
    <property type="entry name" value="UDP-glucose/GDP-mannose dehydrogenase C-terminal domain"/>
    <property type="match status" value="1"/>
</dbReference>
<keyword evidence="2" id="KW-0520">NAD</keyword>
<sequence length="438" mass="47093">MIAYNQDAAGTVCIVGLGFVGLPLAMNFLARGYRVIALDTDKRKLEALGKGSSHVQDVPDRQILGGIASGRLAFTDRYAMASAAETVIICVPTPLAPDGAPDLGYLLDACRSLSPVLADGQLVVIESSTYPGTTAEQVKPLLETNGKRAGTDFFLAYSPERIDPGNRSLGIHQIPKVVSGVTDACLERVASVYRTAFDSVIPLSSTEAAETMKLLENSYRFINISFVNEIAMLCERLGLNAWEIIEAAATKPYGFSAFYPGPGIGGHCIPVDPLYLQWKAAQSGAASRFIEAAQQINRRMPAYLVQEIEKHLPAGTTVDGARILIYGVAYKQNIADARESTAMAIMEALLARGADVRYYDPYLASVQLPDGSVMARSELSAAALEEADCLLVLTHHDELPVRLIAEHSSFVYDTRNVVAAVRPGAKLVTLGNGARKDR</sequence>
<dbReference type="InterPro" id="IPR014026">
    <property type="entry name" value="UDP-Glc/GDP-Man_DH_dimer"/>
</dbReference>
<proteinExistence type="inferred from homology"/>
<keyword evidence="1" id="KW-0560">Oxidoreductase</keyword>
<evidence type="ECO:0000256" key="1">
    <source>
        <dbReference type="ARBA" id="ARBA00023002"/>
    </source>
</evidence>
<dbReference type="Pfam" id="PF00984">
    <property type="entry name" value="UDPG_MGDP_dh"/>
    <property type="match status" value="1"/>
</dbReference>
<dbReference type="Pfam" id="PF03721">
    <property type="entry name" value="UDPG_MGDP_dh_N"/>
    <property type="match status" value="1"/>
</dbReference>
<name>A0ABW9XXU3_9BACL</name>
<comment type="similarity">
    <text evidence="3">Belongs to the UDP-glucose/GDP-mannose dehydrogenase family.</text>
</comment>
<dbReference type="EMBL" id="JAAAMV010000026">
    <property type="protein sequence ID" value="NBD27336.1"/>
    <property type="molecule type" value="Genomic_DNA"/>
</dbReference>
<dbReference type="PIRSF" id="PIRSF000124">
    <property type="entry name" value="UDPglc_GDPman_dh"/>
    <property type="match status" value="1"/>
</dbReference>
<dbReference type="InterPro" id="IPR036220">
    <property type="entry name" value="UDP-Glc/GDP-Man_DH_C_sf"/>
</dbReference>
<evidence type="ECO:0000259" key="4">
    <source>
        <dbReference type="SMART" id="SM00984"/>
    </source>
</evidence>
<dbReference type="Gene3D" id="3.40.50.720">
    <property type="entry name" value="NAD(P)-binding Rossmann-like Domain"/>
    <property type="match status" value="2"/>
</dbReference>
<dbReference type="SUPFAM" id="SSF48179">
    <property type="entry name" value="6-phosphogluconate dehydrogenase C-terminal domain-like"/>
    <property type="match status" value="1"/>
</dbReference>
<dbReference type="RefSeq" id="WP_161746357.1">
    <property type="nucleotide sequence ID" value="NZ_JAAAMV010000026.1"/>
</dbReference>
<keyword evidence="6" id="KW-1185">Reference proteome</keyword>
<dbReference type="PANTHER" id="PTHR43491:SF1">
    <property type="entry name" value="UDP-N-ACETYL-D-MANNOSAMINE DEHYDROGENASE"/>
    <property type="match status" value="1"/>
</dbReference>
<organism evidence="5 6">
    <name type="scientific">Paenibacillus glycinis</name>
    <dbReference type="NCBI Taxonomy" id="2697035"/>
    <lineage>
        <taxon>Bacteria</taxon>
        <taxon>Bacillati</taxon>
        <taxon>Bacillota</taxon>
        <taxon>Bacilli</taxon>
        <taxon>Bacillales</taxon>
        <taxon>Paenibacillaceae</taxon>
        <taxon>Paenibacillus</taxon>
    </lineage>
</organism>
<gene>
    <name evidence="5" type="ORF">GT019_25985</name>
</gene>
<dbReference type="InterPro" id="IPR017476">
    <property type="entry name" value="UDP-Glc/GDP-Man"/>
</dbReference>
<dbReference type="PANTHER" id="PTHR43491">
    <property type="entry name" value="UDP-N-ACETYL-D-MANNOSAMINE DEHYDROGENASE"/>
    <property type="match status" value="1"/>
</dbReference>
<protein>
    <submittedName>
        <fullName evidence="5">Nucleotide sugar dehydrogenase</fullName>
    </submittedName>
</protein>
<dbReference type="InterPro" id="IPR036291">
    <property type="entry name" value="NAD(P)-bd_dom_sf"/>
</dbReference>
<dbReference type="Proteomes" id="UP000665561">
    <property type="component" value="Unassembled WGS sequence"/>
</dbReference>
<feature type="domain" description="UDP-glucose/GDP-mannose dehydrogenase C-terminal" evidence="4">
    <location>
        <begin position="324"/>
        <end position="420"/>
    </location>
</feature>
<dbReference type="InterPro" id="IPR014027">
    <property type="entry name" value="UDP-Glc/GDP-Man_DH_C"/>
</dbReference>
<evidence type="ECO:0000313" key="6">
    <source>
        <dbReference type="Proteomes" id="UP000665561"/>
    </source>
</evidence>
<reference evidence="5 6" key="1">
    <citation type="submission" date="2020-01" db="EMBL/GenBank/DDBJ databases">
        <title>Paenibacillus soybeanensis sp. nov. isolated from the nodules of soybean (Glycine max(L.) Merr).</title>
        <authorList>
            <person name="Wang H."/>
        </authorList>
    </citation>
    <scope>NUCLEOTIDE SEQUENCE [LARGE SCALE GENOMIC DNA]</scope>
    <source>
        <strain evidence="5 6">T1</strain>
    </source>
</reference>
<evidence type="ECO:0000256" key="2">
    <source>
        <dbReference type="ARBA" id="ARBA00023027"/>
    </source>
</evidence>
<dbReference type="InterPro" id="IPR001732">
    <property type="entry name" value="UDP-Glc/GDP-Man_DH_N"/>
</dbReference>
<dbReference type="Pfam" id="PF03720">
    <property type="entry name" value="UDPG_MGDP_dh_C"/>
    <property type="match status" value="1"/>
</dbReference>
<dbReference type="SMART" id="SM00984">
    <property type="entry name" value="UDPG_MGDP_dh_C"/>
    <property type="match status" value="1"/>
</dbReference>
<accession>A0ABW9XXU3</accession>
<dbReference type="NCBIfam" id="TIGR03026">
    <property type="entry name" value="NDP-sugDHase"/>
    <property type="match status" value="1"/>
</dbReference>
<dbReference type="SUPFAM" id="SSF51735">
    <property type="entry name" value="NAD(P)-binding Rossmann-fold domains"/>
    <property type="match status" value="1"/>
</dbReference>
<comment type="caution">
    <text evidence="5">The sequence shown here is derived from an EMBL/GenBank/DDBJ whole genome shotgun (WGS) entry which is preliminary data.</text>
</comment>